<dbReference type="InterPro" id="IPR004360">
    <property type="entry name" value="Glyas_Fos-R_dOase_dom"/>
</dbReference>
<reference evidence="3" key="1">
    <citation type="journal article" date="2019" name="Int. J. Syst. Evol. Microbiol.">
        <title>The Global Catalogue of Microorganisms (GCM) 10K type strain sequencing project: providing services to taxonomists for standard genome sequencing and annotation.</title>
        <authorList>
            <consortium name="The Broad Institute Genomics Platform"/>
            <consortium name="The Broad Institute Genome Sequencing Center for Infectious Disease"/>
            <person name="Wu L."/>
            <person name="Ma J."/>
        </authorList>
    </citation>
    <scope>NUCLEOTIDE SEQUENCE [LARGE SCALE GENOMIC DNA]</scope>
    <source>
        <strain evidence="3">KCTC 52490</strain>
    </source>
</reference>
<protein>
    <submittedName>
        <fullName evidence="2">VOC family protein</fullName>
    </submittedName>
</protein>
<dbReference type="CDD" id="cd07247">
    <property type="entry name" value="SgaA_N_like"/>
    <property type="match status" value="1"/>
</dbReference>
<organism evidence="2 3">
    <name type="scientific">Spirosoma flavum</name>
    <dbReference type="NCBI Taxonomy" id="2048557"/>
    <lineage>
        <taxon>Bacteria</taxon>
        <taxon>Pseudomonadati</taxon>
        <taxon>Bacteroidota</taxon>
        <taxon>Cytophagia</taxon>
        <taxon>Cytophagales</taxon>
        <taxon>Cytophagaceae</taxon>
        <taxon>Spirosoma</taxon>
    </lineage>
</organism>
<accession>A0ABW6ALZ5</accession>
<dbReference type="EMBL" id="JBHUOM010000012">
    <property type="protein sequence ID" value="MFD2935123.1"/>
    <property type="molecule type" value="Genomic_DNA"/>
</dbReference>
<dbReference type="SUPFAM" id="SSF54593">
    <property type="entry name" value="Glyoxalase/Bleomycin resistance protein/Dihydroxybiphenyl dioxygenase"/>
    <property type="match status" value="1"/>
</dbReference>
<dbReference type="InterPro" id="IPR029068">
    <property type="entry name" value="Glyas_Bleomycin-R_OHBP_Dase"/>
</dbReference>
<dbReference type="PANTHER" id="PTHR33993:SF1">
    <property type="entry name" value="GLYOXALASE FAMILY PROTEIN"/>
    <property type="match status" value="1"/>
</dbReference>
<evidence type="ECO:0000313" key="2">
    <source>
        <dbReference type="EMBL" id="MFD2935123.1"/>
    </source>
</evidence>
<proteinExistence type="predicted"/>
<dbReference type="RefSeq" id="WP_381502441.1">
    <property type="nucleotide sequence ID" value="NZ_JBHUOM010000012.1"/>
</dbReference>
<comment type="caution">
    <text evidence="2">The sequence shown here is derived from an EMBL/GenBank/DDBJ whole genome shotgun (WGS) entry which is preliminary data.</text>
</comment>
<dbReference type="Pfam" id="PF00903">
    <property type="entry name" value="Glyoxalase"/>
    <property type="match status" value="1"/>
</dbReference>
<keyword evidence="3" id="KW-1185">Reference proteome</keyword>
<evidence type="ECO:0000259" key="1">
    <source>
        <dbReference type="PROSITE" id="PS51819"/>
    </source>
</evidence>
<dbReference type="PANTHER" id="PTHR33993">
    <property type="entry name" value="GLYOXALASE-RELATED"/>
    <property type="match status" value="1"/>
</dbReference>
<dbReference type="Gene3D" id="3.10.180.10">
    <property type="entry name" value="2,3-Dihydroxybiphenyl 1,2-Dioxygenase, domain 1"/>
    <property type="match status" value="1"/>
</dbReference>
<dbReference type="InterPro" id="IPR052164">
    <property type="entry name" value="Anthracycline_SecMetBiosynth"/>
</dbReference>
<dbReference type="InterPro" id="IPR037523">
    <property type="entry name" value="VOC_core"/>
</dbReference>
<evidence type="ECO:0000313" key="3">
    <source>
        <dbReference type="Proteomes" id="UP001597512"/>
    </source>
</evidence>
<sequence length="115" mass="12774">MNPPLNHAICYVEFPARDLVATKNFYQKAFGWSFEDYGPDYTSFVDGRIAGGFFRADGLSASQPLVVIWADDLENSLRTVEQAGGVITKPIFSYPSGRRFHFTDPTGNELAVCSE</sequence>
<gene>
    <name evidence="2" type="ORF">ACFS25_15125</name>
</gene>
<dbReference type="PROSITE" id="PS51819">
    <property type="entry name" value="VOC"/>
    <property type="match status" value="1"/>
</dbReference>
<dbReference type="Proteomes" id="UP001597512">
    <property type="component" value="Unassembled WGS sequence"/>
</dbReference>
<name>A0ABW6ALZ5_9BACT</name>
<feature type="domain" description="VOC" evidence="1">
    <location>
        <begin position="8"/>
        <end position="115"/>
    </location>
</feature>